<proteinExistence type="predicted"/>
<gene>
    <name evidence="3" type="primary">LOC104218079</name>
</gene>
<evidence type="ECO:0000313" key="2">
    <source>
        <dbReference type="Proteomes" id="UP000189701"/>
    </source>
</evidence>
<reference evidence="3" key="2">
    <citation type="submission" date="2025-08" db="UniProtKB">
        <authorList>
            <consortium name="RefSeq"/>
        </authorList>
    </citation>
    <scope>IDENTIFICATION</scope>
    <source>
        <tissue evidence="3">Leaf</tissue>
    </source>
</reference>
<organism evidence="2 3">
    <name type="scientific">Nicotiana sylvestris</name>
    <name type="common">Wood tobacco</name>
    <name type="synonym">South American tobacco</name>
    <dbReference type="NCBI Taxonomy" id="4096"/>
    <lineage>
        <taxon>Eukaryota</taxon>
        <taxon>Viridiplantae</taxon>
        <taxon>Streptophyta</taxon>
        <taxon>Embryophyta</taxon>
        <taxon>Tracheophyta</taxon>
        <taxon>Spermatophyta</taxon>
        <taxon>Magnoliopsida</taxon>
        <taxon>eudicotyledons</taxon>
        <taxon>Gunneridae</taxon>
        <taxon>Pentapetalae</taxon>
        <taxon>asterids</taxon>
        <taxon>lamiids</taxon>
        <taxon>Solanales</taxon>
        <taxon>Solanaceae</taxon>
        <taxon>Nicotianoideae</taxon>
        <taxon>Nicotianeae</taxon>
        <taxon>Nicotiana</taxon>
    </lineage>
</organism>
<feature type="region of interest" description="Disordered" evidence="1">
    <location>
        <begin position="1"/>
        <end position="21"/>
    </location>
</feature>
<protein>
    <submittedName>
        <fullName evidence="3">Uncharacterized protein LOC104218079 isoform X1</fullName>
    </submittedName>
</protein>
<name>A0A1U7VWJ2_NICSY</name>
<sequence>MPTQMKIPGKPYHGEDHPCNESRGYYDRKEQAYPVMPKIEVLKAMQLIKALDILHSLAKIGSFPPFHSHYTFFSKTGMSCPLEMLFVLLQVSIGTR</sequence>
<keyword evidence="2" id="KW-1185">Reference proteome</keyword>
<dbReference type="Proteomes" id="UP000189701">
    <property type="component" value="Unplaced"/>
</dbReference>
<dbReference type="AlphaFoldDB" id="A0A1U7VWJ2"/>
<accession>A0A1U7VWJ2</accession>
<evidence type="ECO:0000313" key="3">
    <source>
        <dbReference type="RefSeq" id="XP_009766779.1"/>
    </source>
</evidence>
<feature type="compositionally biased region" description="Basic and acidic residues" evidence="1">
    <location>
        <begin position="12"/>
        <end position="21"/>
    </location>
</feature>
<reference evidence="2" key="1">
    <citation type="journal article" date="2013" name="Genome Biol.">
        <title>Reference genomes and transcriptomes of Nicotiana sylvestris and Nicotiana tomentosiformis.</title>
        <authorList>
            <person name="Sierro N."/>
            <person name="Battey J.N."/>
            <person name="Ouadi S."/>
            <person name="Bovet L."/>
            <person name="Goepfert S."/>
            <person name="Bakaher N."/>
            <person name="Peitsch M.C."/>
            <person name="Ivanov N.V."/>
        </authorList>
    </citation>
    <scope>NUCLEOTIDE SEQUENCE [LARGE SCALE GENOMIC DNA]</scope>
</reference>
<evidence type="ECO:0000256" key="1">
    <source>
        <dbReference type="SAM" id="MobiDB-lite"/>
    </source>
</evidence>
<dbReference type="RefSeq" id="XP_009766779.1">
    <property type="nucleotide sequence ID" value="XM_009768477.1"/>
</dbReference>